<dbReference type="AlphaFoldDB" id="A0A6J4TKB9"/>
<sequence length="99" mass="9426">MPDAPAPHAESDADTGSPTEPQSGGESLAGAPRWAKASGIIGLVLVVLVVVLLLAGGGNHGPGRHTSSGAAGGQATPSSSVGNPGAAAEHDRPPGGHTP</sequence>
<dbReference type="EMBL" id="CADCVQ010000150">
    <property type="protein sequence ID" value="CAA9524812.1"/>
    <property type="molecule type" value="Genomic_DNA"/>
</dbReference>
<organism evidence="3">
    <name type="scientific">uncultured Solirubrobacteraceae bacterium</name>
    <dbReference type="NCBI Taxonomy" id="1162706"/>
    <lineage>
        <taxon>Bacteria</taxon>
        <taxon>Bacillati</taxon>
        <taxon>Actinomycetota</taxon>
        <taxon>Thermoleophilia</taxon>
        <taxon>Solirubrobacterales</taxon>
        <taxon>Solirubrobacteraceae</taxon>
        <taxon>environmental samples</taxon>
    </lineage>
</organism>
<proteinExistence type="predicted"/>
<keyword evidence="2" id="KW-0812">Transmembrane</keyword>
<feature type="transmembrane region" description="Helical" evidence="2">
    <location>
        <begin position="34"/>
        <end position="55"/>
    </location>
</feature>
<evidence type="ECO:0000256" key="1">
    <source>
        <dbReference type="SAM" id="MobiDB-lite"/>
    </source>
</evidence>
<reference evidence="3" key="1">
    <citation type="submission" date="2020-02" db="EMBL/GenBank/DDBJ databases">
        <authorList>
            <person name="Meier V. D."/>
        </authorList>
    </citation>
    <scope>NUCLEOTIDE SEQUENCE</scope>
    <source>
        <strain evidence="3">AVDCRST_MAG67</strain>
    </source>
</reference>
<evidence type="ECO:0000313" key="3">
    <source>
        <dbReference type="EMBL" id="CAA9524812.1"/>
    </source>
</evidence>
<feature type="region of interest" description="Disordered" evidence="1">
    <location>
        <begin position="56"/>
        <end position="99"/>
    </location>
</feature>
<evidence type="ECO:0000256" key="2">
    <source>
        <dbReference type="SAM" id="Phobius"/>
    </source>
</evidence>
<name>A0A6J4TKB9_9ACTN</name>
<keyword evidence="2" id="KW-1133">Transmembrane helix</keyword>
<protein>
    <submittedName>
        <fullName evidence="3">Uncharacterized protein</fullName>
    </submittedName>
</protein>
<accession>A0A6J4TKB9</accession>
<feature type="compositionally biased region" description="Polar residues" evidence="1">
    <location>
        <begin position="14"/>
        <end position="25"/>
    </location>
</feature>
<keyword evidence="2" id="KW-0472">Membrane</keyword>
<feature type="region of interest" description="Disordered" evidence="1">
    <location>
        <begin position="1"/>
        <end position="30"/>
    </location>
</feature>
<feature type="compositionally biased region" description="Basic and acidic residues" evidence="1">
    <location>
        <begin position="88"/>
        <end position="99"/>
    </location>
</feature>
<feature type="compositionally biased region" description="Polar residues" evidence="1">
    <location>
        <begin position="65"/>
        <end position="82"/>
    </location>
</feature>
<gene>
    <name evidence="3" type="ORF">AVDCRST_MAG67-3538</name>
</gene>